<gene>
    <name evidence="2" type="ORF">NUU61_000041</name>
</gene>
<comment type="caution">
    <text evidence="2">The sequence shown here is derived from an EMBL/GenBank/DDBJ whole genome shotgun (WGS) entry which is preliminary data.</text>
</comment>
<dbReference type="Proteomes" id="UP001141434">
    <property type="component" value="Unassembled WGS sequence"/>
</dbReference>
<proteinExistence type="predicted"/>
<accession>A0A9W9G960</accession>
<evidence type="ECO:0000256" key="1">
    <source>
        <dbReference type="SAM" id="MobiDB-lite"/>
    </source>
</evidence>
<evidence type="ECO:0000313" key="3">
    <source>
        <dbReference type="Proteomes" id="UP001141434"/>
    </source>
</evidence>
<reference evidence="2" key="1">
    <citation type="submission" date="2022-11" db="EMBL/GenBank/DDBJ databases">
        <authorList>
            <person name="Petersen C."/>
        </authorList>
    </citation>
    <scope>NUCLEOTIDE SEQUENCE</scope>
    <source>
        <strain evidence="2">IBT 34128</strain>
    </source>
</reference>
<evidence type="ECO:0000313" key="2">
    <source>
        <dbReference type="EMBL" id="KAJ5114282.1"/>
    </source>
</evidence>
<feature type="region of interest" description="Disordered" evidence="1">
    <location>
        <begin position="56"/>
        <end position="78"/>
    </location>
</feature>
<organism evidence="2 3">
    <name type="scientific">Penicillium alfredii</name>
    <dbReference type="NCBI Taxonomy" id="1506179"/>
    <lineage>
        <taxon>Eukaryota</taxon>
        <taxon>Fungi</taxon>
        <taxon>Dikarya</taxon>
        <taxon>Ascomycota</taxon>
        <taxon>Pezizomycotina</taxon>
        <taxon>Eurotiomycetes</taxon>
        <taxon>Eurotiomycetidae</taxon>
        <taxon>Eurotiales</taxon>
        <taxon>Aspergillaceae</taxon>
        <taxon>Penicillium</taxon>
    </lineage>
</organism>
<name>A0A9W9G960_9EURO</name>
<reference evidence="2" key="2">
    <citation type="journal article" date="2023" name="IMA Fungus">
        <title>Comparative genomic study of the Penicillium genus elucidates a diverse pangenome and 15 lateral gene transfer events.</title>
        <authorList>
            <person name="Petersen C."/>
            <person name="Sorensen T."/>
            <person name="Nielsen M.R."/>
            <person name="Sondergaard T.E."/>
            <person name="Sorensen J.L."/>
            <person name="Fitzpatrick D.A."/>
            <person name="Frisvad J.C."/>
            <person name="Nielsen K.L."/>
        </authorList>
    </citation>
    <scope>NUCLEOTIDE SEQUENCE</scope>
    <source>
        <strain evidence="2">IBT 34128</strain>
    </source>
</reference>
<protein>
    <submittedName>
        <fullName evidence="2">Uncharacterized protein</fullName>
    </submittedName>
</protein>
<dbReference type="EMBL" id="JAPMSZ010000001">
    <property type="protein sequence ID" value="KAJ5114282.1"/>
    <property type="molecule type" value="Genomic_DNA"/>
</dbReference>
<dbReference type="GeneID" id="81389793"/>
<dbReference type="RefSeq" id="XP_056515475.1">
    <property type="nucleotide sequence ID" value="XM_056650625.1"/>
</dbReference>
<dbReference type="AlphaFoldDB" id="A0A9W9G960"/>
<sequence length="78" mass="8693">MDQSQIATSRPRNGNRIENPTEHYLRQAQGGAAWPGHKRTGPTTTEEAFQLDGMAESSSGLATWLRVPEHNPGRHRSR</sequence>
<keyword evidence="3" id="KW-1185">Reference proteome</keyword>